<evidence type="ECO:0000256" key="2">
    <source>
        <dbReference type="ARBA" id="ARBA00022679"/>
    </source>
</evidence>
<dbReference type="SUPFAM" id="SSF56112">
    <property type="entry name" value="Protein kinase-like (PK-like)"/>
    <property type="match status" value="1"/>
</dbReference>
<dbReference type="PROSITE" id="PS50011">
    <property type="entry name" value="PROTEIN_KINASE_DOM"/>
    <property type="match status" value="1"/>
</dbReference>
<name>J3MXX6_ORYBR</name>
<evidence type="ECO:0000256" key="1">
    <source>
        <dbReference type="ARBA" id="ARBA00022527"/>
    </source>
</evidence>
<keyword evidence="1" id="KW-0723">Serine/threonine-protein kinase</keyword>
<dbReference type="InterPro" id="IPR050117">
    <property type="entry name" value="MAPK"/>
</dbReference>
<evidence type="ECO:0000313" key="9">
    <source>
        <dbReference type="Proteomes" id="UP000006038"/>
    </source>
</evidence>
<dbReference type="Gene3D" id="1.10.510.10">
    <property type="entry name" value="Transferase(Phosphotransferase) domain 1"/>
    <property type="match status" value="1"/>
</dbReference>
<dbReference type="Gene3D" id="3.30.200.20">
    <property type="entry name" value="Phosphorylase Kinase, domain 1"/>
    <property type="match status" value="1"/>
</dbReference>
<dbReference type="Pfam" id="PF00069">
    <property type="entry name" value="Pkinase"/>
    <property type="match status" value="1"/>
</dbReference>
<dbReference type="GO" id="GO:0004674">
    <property type="term" value="F:protein serine/threonine kinase activity"/>
    <property type="evidence" value="ECO:0007669"/>
    <property type="project" value="UniProtKB-KW"/>
</dbReference>
<keyword evidence="9" id="KW-1185">Reference proteome</keyword>
<keyword evidence="6" id="KW-1133">Transmembrane helix</keyword>
<keyword evidence="5" id="KW-0067">ATP-binding</keyword>
<dbReference type="SMART" id="SM00220">
    <property type="entry name" value="S_TKc"/>
    <property type="match status" value="1"/>
</dbReference>
<keyword evidence="6" id="KW-0812">Transmembrane</keyword>
<evidence type="ECO:0000313" key="8">
    <source>
        <dbReference type="EnsemblPlants" id="OB09G18550.1"/>
    </source>
</evidence>
<accession>J3MXX6</accession>
<reference evidence="8" key="2">
    <citation type="submission" date="2013-04" db="UniProtKB">
        <authorList>
            <consortium name="EnsemblPlants"/>
        </authorList>
    </citation>
    <scope>IDENTIFICATION</scope>
</reference>
<reference evidence="8" key="1">
    <citation type="journal article" date="2013" name="Nat. Commun.">
        <title>Whole-genome sequencing of Oryza brachyantha reveals mechanisms underlying Oryza genome evolution.</title>
        <authorList>
            <person name="Chen J."/>
            <person name="Huang Q."/>
            <person name="Gao D."/>
            <person name="Wang J."/>
            <person name="Lang Y."/>
            <person name="Liu T."/>
            <person name="Li B."/>
            <person name="Bai Z."/>
            <person name="Luis Goicoechea J."/>
            <person name="Liang C."/>
            <person name="Chen C."/>
            <person name="Zhang W."/>
            <person name="Sun S."/>
            <person name="Liao Y."/>
            <person name="Zhang X."/>
            <person name="Yang L."/>
            <person name="Song C."/>
            <person name="Wang M."/>
            <person name="Shi J."/>
            <person name="Liu G."/>
            <person name="Liu J."/>
            <person name="Zhou H."/>
            <person name="Zhou W."/>
            <person name="Yu Q."/>
            <person name="An N."/>
            <person name="Chen Y."/>
            <person name="Cai Q."/>
            <person name="Wang B."/>
            <person name="Liu B."/>
            <person name="Min J."/>
            <person name="Huang Y."/>
            <person name="Wu H."/>
            <person name="Li Z."/>
            <person name="Zhang Y."/>
            <person name="Yin Y."/>
            <person name="Song W."/>
            <person name="Jiang J."/>
            <person name="Jackson S.A."/>
            <person name="Wing R.A."/>
            <person name="Wang J."/>
            <person name="Chen M."/>
        </authorList>
    </citation>
    <scope>NUCLEOTIDE SEQUENCE [LARGE SCALE GENOMIC DNA]</scope>
    <source>
        <strain evidence="8">cv. IRGC 101232</strain>
    </source>
</reference>
<keyword evidence="2" id="KW-0808">Transferase</keyword>
<dbReference type="HOGENOM" id="CLU_000288_181_1_1"/>
<feature type="domain" description="Protein kinase" evidence="7">
    <location>
        <begin position="17"/>
        <end position="321"/>
    </location>
</feature>
<protein>
    <recommendedName>
        <fullName evidence="7">Protein kinase domain-containing protein</fullName>
    </recommendedName>
</protein>
<proteinExistence type="predicted"/>
<dbReference type="InterPro" id="IPR000719">
    <property type="entry name" value="Prot_kinase_dom"/>
</dbReference>
<dbReference type="PANTHER" id="PTHR24055">
    <property type="entry name" value="MITOGEN-ACTIVATED PROTEIN KINASE"/>
    <property type="match status" value="1"/>
</dbReference>
<dbReference type="FunFam" id="1.10.510.10:FF:000624">
    <property type="entry name" value="Mitogen-activated protein kinase"/>
    <property type="match status" value="1"/>
</dbReference>
<evidence type="ECO:0000256" key="4">
    <source>
        <dbReference type="ARBA" id="ARBA00022777"/>
    </source>
</evidence>
<evidence type="ECO:0000256" key="3">
    <source>
        <dbReference type="ARBA" id="ARBA00022741"/>
    </source>
</evidence>
<evidence type="ECO:0000256" key="6">
    <source>
        <dbReference type="SAM" id="Phobius"/>
    </source>
</evidence>
<evidence type="ECO:0000256" key="5">
    <source>
        <dbReference type="ARBA" id="ARBA00022840"/>
    </source>
</evidence>
<evidence type="ECO:0000259" key="7">
    <source>
        <dbReference type="PROSITE" id="PS50011"/>
    </source>
</evidence>
<sequence length="364" mass="40737">MDERYATGGVDASTLCYRQVGRISDGGYGRVVKAKHRLTGQTVAIKTLREDHDDVRMLLREACFQAACRGHPNIVGLHGVVRNPRTGKYSLVMEYVGPSLADVLEDRVERRGRGYLEPVVRRTMRQLLRGAKAMHDRRIVHRDIKPGNILVGKDRGSVSVKICDFGLAMSTTEASPPYSQGGTYWYMAPEVLLRKPGYGEVADMWSLGCVIAELFSGKVLFEGDDAAHQLHKIFDVLGVPGKETLEAFKPKSKLLALEVEQWRSARQQQQPEQCANHHDRLRELIPEKLLSQDGFDILKGLLAFNPDERLTAAEALSHRWFAGADPDEGSALAAFLAMVAWLVFTAICAWVFVRVYTLWINFEA</sequence>
<dbReference type="GO" id="GO:0005524">
    <property type="term" value="F:ATP binding"/>
    <property type="evidence" value="ECO:0007669"/>
    <property type="project" value="UniProtKB-KW"/>
</dbReference>
<dbReference type="Proteomes" id="UP000006038">
    <property type="component" value="Chromosome 9"/>
</dbReference>
<keyword evidence="4" id="KW-0418">Kinase</keyword>
<organism evidence="8">
    <name type="scientific">Oryza brachyantha</name>
    <name type="common">malo sina</name>
    <dbReference type="NCBI Taxonomy" id="4533"/>
    <lineage>
        <taxon>Eukaryota</taxon>
        <taxon>Viridiplantae</taxon>
        <taxon>Streptophyta</taxon>
        <taxon>Embryophyta</taxon>
        <taxon>Tracheophyta</taxon>
        <taxon>Spermatophyta</taxon>
        <taxon>Magnoliopsida</taxon>
        <taxon>Liliopsida</taxon>
        <taxon>Poales</taxon>
        <taxon>Poaceae</taxon>
        <taxon>BOP clade</taxon>
        <taxon>Oryzoideae</taxon>
        <taxon>Oryzeae</taxon>
        <taxon>Oryzinae</taxon>
        <taxon>Oryza</taxon>
    </lineage>
</organism>
<dbReference type="InterPro" id="IPR008271">
    <property type="entry name" value="Ser/Thr_kinase_AS"/>
</dbReference>
<keyword evidence="6" id="KW-0472">Membrane</keyword>
<dbReference type="Gramene" id="OB09G18550.1">
    <property type="protein sequence ID" value="OB09G18550.1"/>
    <property type="gene ID" value="OB09G18550"/>
</dbReference>
<dbReference type="PROSITE" id="PS00108">
    <property type="entry name" value="PROTEIN_KINASE_ST"/>
    <property type="match status" value="1"/>
</dbReference>
<dbReference type="AlphaFoldDB" id="J3MXX6"/>
<feature type="transmembrane region" description="Helical" evidence="6">
    <location>
        <begin position="331"/>
        <end position="353"/>
    </location>
</feature>
<dbReference type="eggNOG" id="KOG0663">
    <property type="taxonomic scope" value="Eukaryota"/>
</dbReference>
<dbReference type="EnsemblPlants" id="OB09G18550.1">
    <property type="protein sequence ID" value="OB09G18550.1"/>
    <property type="gene ID" value="OB09G18550"/>
</dbReference>
<keyword evidence="3" id="KW-0547">Nucleotide-binding</keyword>
<dbReference type="STRING" id="4533.J3MXX6"/>
<dbReference type="InterPro" id="IPR011009">
    <property type="entry name" value="Kinase-like_dom_sf"/>
</dbReference>